<name>A0A6P8HCB1_ACTTE</name>
<dbReference type="InParanoid" id="A0A6P8HCB1"/>
<organism evidence="3 4">
    <name type="scientific">Actinia tenebrosa</name>
    <name type="common">Australian red waratah sea anemone</name>
    <dbReference type="NCBI Taxonomy" id="6105"/>
    <lineage>
        <taxon>Eukaryota</taxon>
        <taxon>Metazoa</taxon>
        <taxon>Cnidaria</taxon>
        <taxon>Anthozoa</taxon>
        <taxon>Hexacorallia</taxon>
        <taxon>Actiniaria</taxon>
        <taxon>Actiniidae</taxon>
        <taxon>Actinia</taxon>
    </lineage>
</organism>
<keyword evidence="1" id="KW-0732">Signal</keyword>
<evidence type="ECO:0000259" key="2">
    <source>
        <dbReference type="PROSITE" id="PS50234"/>
    </source>
</evidence>
<dbReference type="Proteomes" id="UP000515163">
    <property type="component" value="Unplaced"/>
</dbReference>
<protein>
    <submittedName>
        <fullName evidence="4">Uncharacterized protein LOC116287609</fullName>
    </submittedName>
</protein>
<feature type="signal peptide" evidence="1">
    <location>
        <begin position="1"/>
        <end position="22"/>
    </location>
</feature>
<dbReference type="PANTHER" id="PTHR24020">
    <property type="entry name" value="COLLAGEN ALPHA"/>
    <property type="match status" value="1"/>
</dbReference>
<dbReference type="Pfam" id="PF00092">
    <property type="entry name" value="VWA"/>
    <property type="match status" value="1"/>
</dbReference>
<dbReference type="InterPro" id="IPR036465">
    <property type="entry name" value="vWFA_dom_sf"/>
</dbReference>
<evidence type="ECO:0000256" key="1">
    <source>
        <dbReference type="SAM" id="SignalP"/>
    </source>
</evidence>
<dbReference type="GeneID" id="116287609"/>
<dbReference type="OrthoDB" id="10256829at2759"/>
<dbReference type="KEGG" id="aten:116287609"/>
<dbReference type="PRINTS" id="PR00453">
    <property type="entry name" value="VWFADOMAIN"/>
</dbReference>
<dbReference type="SMART" id="SM00327">
    <property type="entry name" value="VWA"/>
    <property type="match status" value="1"/>
</dbReference>
<dbReference type="InterPro" id="IPR050525">
    <property type="entry name" value="ECM_Assembly_Org"/>
</dbReference>
<gene>
    <name evidence="4" type="primary">LOC116287609</name>
</gene>
<evidence type="ECO:0000313" key="4">
    <source>
        <dbReference type="RefSeq" id="XP_031550155.1"/>
    </source>
</evidence>
<dbReference type="Gene3D" id="3.40.50.410">
    <property type="entry name" value="von Willebrand factor, type A domain"/>
    <property type="match status" value="1"/>
</dbReference>
<dbReference type="InterPro" id="IPR002035">
    <property type="entry name" value="VWF_A"/>
</dbReference>
<dbReference type="CDD" id="cd01450">
    <property type="entry name" value="vWFA_subfamily_ECM"/>
    <property type="match status" value="1"/>
</dbReference>
<keyword evidence="3" id="KW-1185">Reference proteome</keyword>
<feature type="chain" id="PRO_5028326424" evidence="1">
    <location>
        <begin position="23"/>
        <end position="687"/>
    </location>
</feature>
<dbReference type="SUPFAM" id="SSF53300">
    <property type="entry name" value="vWA-like"/>
    <property type="match status" value="1"/>
</dbReference>
<dbReference type="AlphaFoldDB" id="A0A6P8HCB1"/>
<proteinExistence type="predicted"/>
<feature type="domain" description="VWFA" evidence="2">
    <location>
        <begin position="343"/>
        <end position="517"/>
    </location>
</feature>
<sequence>MASICIQICWLFLILQVVSVCGREGEADHASGRSRYRRQLSIVNDIYTLDHFIELVEKIEQHPQTKDKSLKEIANYVRKLGYDNSMWTDLLGNADSLPTGVLTSEEERVLNNMVVHRYVWSRELGVVKTPTGNVAMGHVMTGICAGASRKSILIAGVSIDNLYAATISGDLGQTALHKQIDQSRLLFGPGGSWSPNESCPHTFNAPSSQTSEATNAELLGDIDGFLLGYNIPYYVSKKVRLGQLLRMYYTGGVLYDTSFVSCSRKLKFTQLVSRDRLRTQVQGFMNGLKERWYGSADFSSVPSSSIPHLATTTVTEFFKHLDSISSTTTCSPQSNEGCELPANIIFVMDESGSIGRHNYESEKNFVIKVLDDFEISPIQTRVAIIEFSSQATLAIGLDTYGSKTRLKCAVEAINHRGGGTNTAGAVRLAYNIMKTEEEKSQEIQQIMILLTDGYSNNKYALEQEVKVAKANLTGVTMIAIGVGGYDRYELEMIATDPTNHVFTSTDFTQLAGLVRTLRRKTCETPARLAISFRNDGGKKTVTVGFVSPGKARYFTLPAKLFYGNRDINIKVTPFFGSILVYASRTNKNPGPRNYTYKLESKGVAGEYLNLHFKDVCKGYNETTCPPIYIAIQGKLSKLSCHDSHCTLPNQIKFEIAKGTSKSHWIRGTPSIVIFFAFIHRFLLYISY</sequence>
<reference evidence="4" key="1">
    <citation type="submission" date="2025-08" db="UniProtKB">
        <authorList>
            <consortium name="RefSeq"/>
        </authorList>
    </citation>
    <scope>IDENTIFICATION</scope>
</reference>
<dbReference type="RefSeq" id="XP_031550155.1">
    <property type="nucleotide sequence ID" value="XM_031694295.1"/>
</dbReference>
<dbReference type="PANTHER" id="PTHR24020:SF87">
    <property type="entry name" value="COLLAGEN ALPHA-1(VI) CHAIN-LIKE"/>
    <property type="match status" value="1"/>
</dbReference>
<accession>A0A6P8HCB1</accession>
<evidence type="ECO:0000313" key="3">
    <source>
        <dbReference type="Proteomes" id="UP000515163"/>
    </source>
</evidence>
<dbReference type="PROSITE" id="PS50234">
    <property type="entry name" value="VWFA"/>
    <property type="match status" value="1"/>
</dbReference>